<sequence>MSGRRALNRTQTQPSNRGGPARGRRRPTGVPVLPDVYQEMLRESGVGASVAGKKRRKVENGGDEVIDTAWPTALEPAVASSSKPVQLQREKPWEKPELVEEADEELDDSDDDDNEVDWEDVDLTTVLEPESGVLEVTLNSPGEMKRPTLERRKITVVDQKIRLEVHKLHLLCLMVHVSRRNKWCNNKQVQENLRRRFKDDTLISNLNPAPQLYQLERNTRFLRGLTEVKNLWRRKFWITRRGLARPFWLDTVDLSKSQRDDGDPPMSKGDFLDASQSLTGSRDLGAQLFCALLRSLGVTARLICSLQPMPFSFAQKGTTQSLSRSTSKKEESVSPLPSAASRAPLKEPFASPVLPQYDPRIPAAQREVLASLRPASCTTVQSPSRTPHVPARGTIMIKNESQYPVYWIEAWNVATQGWVPVDPLVLNKVGCASRFEPPQSDLNNVMSYVAAFEEEGHVKDVTRRYANNYNAKTRKLRLNATKGGELWWLNLLRLFERGWDLDRDQVEDSELASKELGEGIPSSVADLKDHPLFALKRHLRRNQVIYPERPVGSVTTGIGSKAVIETVYRRQDVKTVRSPMQWYRLGREIKTGEQPLKHITVRKRKRHGEAGEEDDESGETGLYAIFQTEEYIPPPVADGMVPKNSFGNIDIYVPSMVPKGGIHVPHKDAVRAAKIIGIDFAEAVTAFEHKGRQASAVIKGVVIAEQYQAALYAVLGAIISEKKEEDAEKKSLENMRLWKRFLLGLRIRERIENEYGDVKEGESLGGWGRKRQSIIEADKGKGKASQLWRKSAEAEGLLDLEQNQEAGGFMREDKPEVRREPISLRSLAKGDGENDAGGFLPEDIAGVDETGGFLPGDTDCDAGFMPEGPGIDDSGVKSDDDESMLSADPDMDNEDLDWF</sequence>
<dbReference type="PANTHER" id="PTHR12135">
    <property type="entry name" value="DNA REPAIR PROTEIN XP-C / RAD4"/>
    <property type="match status" value="1"/>
</dbReference>
<dbReference type="STRING" id="1051890.A0A3N4LSL3"/>
<evidence type="ECO:0000256" key="6">
    <source>
        <dbReference type="SAM" id="MobiDB-lite"/>
    </source>
</evidence>
<evidence type="ECO:0000313" key="10">
    <source>
        <dbReference type="EMBL" id="RPB24529.1"/>
    </source>
</evidence>
<dbReference type="InterPro" id="IPR018326">
    <property type="entry name" value="Rad4_beta-hairpin_dom1"/>
</dbReference>
<feature type="region of interest" description="Disordered" evidence="6">
    <location>
        <begin position="842"/>
        <end position="899"/>
    </location>
</feature>
<dbReference type="Gene3D" id="2.20.20.110">
    <property type="entry name" value="Rad4, beta-hairpin domain BHD1"/>
    <property type="match status" value="1"/>
</dbReference>
<comment type="subcellular location">
    <subcellularLocation>
        <location evidence="1">Nucleus</location>
    </subcellularLocation>
</comment>
<dbReference type="OrthoDB" id="300780at2759"/>
<dbReference type="Pfam" id="PF10405">
    <property type="entry name" value="BHD_3"/>
    <property type="match status" value="1"/>
</dbReference>
<feature type="compositionally biased region" description="Acidic residues" evidence="6">
    <location>
        <begin position="879"/>
        <end position="899"/>
    </location>
</feature>
<dbReference type="Gene3D" id="3.30.70.2460">
    <property type="entry name" value="Rad4, beta-hairpin domain BHD3"/>
    <property type="match status" value="1"/>
</dbReference>
<dbReference type="FunCoup" id="A0A3N4LSL3">
    <property type="interactions" value="129"/>
</dbReference>
<organism evidence="10 11">
    <name type="scientific">Terfezia boudieri ATCC MYA-4762</name>
    <dbReference type="NCBI Taxonomy" id="1051890"/>
    <lineage>
        <taxon>Eukaryota</taxon>
        <taxon>Fungi</taxon>
        <taxon>Dikarya</taxon>
        <taxon>Ascomycota</taxon>
        <taxon>Pezizomycotina</taxon>
        <taxon>Pezizomycetes</taxon>
        <taxon>Pezizales</taxon>
        <taxon>Pezizaceae</taxon>
        <taxon>Terfezia</taxon>
    </lineage>
</organism>
<dbReference type="InterPro" id="IPR018327">
    <property type="entry name" value="BHD_2"/>
</dbReference>
<dbReference type="InParanoid" id="A0A3N4LSL3"/>
<keyword evidence="5" id="KW-0539">Nucleus</keyword>
<dbReference type="GO" id="GO:0006289">
    <property type="term" value="P:nucleotide-excision repair"/>
    <property type="evidence" value="ECO:0007669"/>
    <property type="project" value="InterPro"/>
</dbReference>
<protein>
    <submittedName>
        <fullName evidence="10">Rad4-domain-containing protein</fullName>
    </submittedName>
</protein>
<dbReference type="GO" id="GO:0003697">
    <property type="term" value="F:single-stranded DNA binding"/>
    <property type="evidence" value="ECO:0007669"/>
    <property type="project" value="TreeGrafter"/>
</dbReference>
<evidence type="ECO:0000259" key="7">
    <source>
        <dbReference type="SMART" id="SM01030"/>
    </source>
</evidence>
<dbReference type="PANTHER" id="PTHR12135:SF0">
    <property type="entry name" value="DNA REPAIR PROTEIN COMPLEMENTING XP-C CELLS"/>
    <property type="match status" value="1"/>
</dbReference>
<dbReference type="InterPro" id="IPR036985">
    <property type="entry name" value="Transglutaminase-like_sf"/>
</dbReference>
<feature type="region of interest" description="Disordered" evidence="6">
    <location>
        <begin position="1"/>
        <end position="116"/>
    </location>
</feature>
<dbReference type="Pfam" id="PF10403">
    <property type="entry name" value="BHD_1"/>
    <property type="match status" value="1"/>
</dbReference>
<dbReference type="SUPFAM" id="SSF54001">
    <property type="entry name" value="Cysteine proteinases"/>
    <property type="match status" value="1"/>
</dbReference>
<dbReference type="GO" id="GO:0005737">
    <property type="term" value="C:cytoplasm"/>
    <property type="evidence" value="ECO:0007669"/>
    <property type="project" value="TreeGrafter"/>
</dbReference>
<dbReference type="Pfam" id="PF10404">
    <property type="entry name" value="BHD_2"/>
    <property type="match status" value="1"/>
</dbReference>
<dbReference type="InterPro" id="IPR038765">
    <property type="entry name" value="Papain-like_cys_pep_sf"/>
</dbReference>
<feature type="domain" description="Rad4 beta-hairpin" evidence="9">
    <location>
        <begin position="641"/>
        <end position="715"/>
    </location>
</feature>
<keyword evidence="11" id="KW-1185">Reference proteome</keyword>
<keyword evidence="3" id="KW-0227">DNA damage</keyword>
<feature type="domain" description="Rad4 beta-hairpin" evidence="8">
    <location>
        <begin position="576"/>
        <end position="634"/>
    </location>
</feature>
<dbReference type="GO" id="GO:0071942">
    <property type="term" value="C:XPC complex"/>
    <property type="evidence" value="ECO:0007669"/>
    <property type="project" value="TreeGrafter"/>
</dbReference>
<dbReference type="SMART" id="SM01032">
    <property type="entry name" value="BHD_3"/>
    <property type="match status" value="1"/>
</dbReference>
<comment type="similarity">
    <text evidence="2">Belongs to the XPC family.</text>
</comment>
<dbReference type="GO" id="GO:0006298">
    <property type="term" value="P:mismatch repair"/>
    <property type="evidence" value="ECO:0007669"/>
    <property type="project" value="TreeGrafter"/>
</dbReference>
<feature type="compositionally biased region" description="Acidic residues" evidence="6">
    <location>
        <begin position="99"/>
        <end position="116"/>
    </location>
</feature>
<dbReference type="InterPro" id="IPR018328">
    <property type="entry name" value="Rad4_beta-hairpin_dom3"/>
</dbReference>
<evidence type="ECO:0000256" key="5">
    <source>
        <dbReference type="ARBA" id="ARBA00023242"/>
    </source>
</evidence>
<feature type="compositionally biased region" description="Basic and acidic residues" evidence="6">
    <location>
        <begin position="88"/>
        <end position="98"/>
    </location>
</feature>
<evidence type="ECO:0000313" key="11">
    <source>
        <dbReference type="Proteomes" id="UP000267821"/>
    </source>
</evidence>
<accession>A0A3N4LSL3</accession>
<dbReference type="SMART" id="SM01030">
    <property type="entry name" value="BHD_1"/>
    <property type="match status" value="1"/>
</dbReference>
<evidence type="ECO:0000256" key="4">
    <source>
        <dbReference type="ARBA" id="ARBA00023204"/>
    </source>
</evidence>
<dbReference type="InterPro" id="IPR042488">
    <property type="entry name" value="Rad4_BHD3_sf"/>
</dbReference>
<dbReference type="InterPro" id="IPR018325">
    <property type="entry name" value="Rad4/PNGase_transGLS-fold"/>
</dbReference>
<dbReference type="InterPro" id="IPR004583">
    <property type="entry name" value="DNA_repair_Rad4"/>
</dbReference>
<gene>
    <name evidence="10" type="ORF">L211DRAFT_878212</name>
</gene>
<dbReference type="GO" id="GO:0000111">
    <property type="term" value="C:nucleotide-excision repair factor 2 complex"/>
    <property type="evidence" value="ECO:0007669"/>
    <property type="project" value="TreeGrafter"/>
</dbReference>
<feature type="domain" description="Rad4 beta-hairpin" evidence="7">
    <location>
        <begin position="516"/>
        <end position="574"/>
    </location>
</feature>
<dbReference type="Pfam" id="PF03835">
    <property type="entry name" value="Rad4"/>
    <property type="match status" value="1"/>
</dbReference>
<reference evidence="10 11" key="1">
    <citation type="journal article" date="2018" name="Nat. Ecol. Evol.">
        <title>Pezizomycetes genomes reveal the molecular basis of ectomycorrhizal truffle lifestyle.</title>
        <authorList>
            <person name="Murat C."/>
            <person name="Payen T."/>
            <person name="Noel B."/>
            <person name="Kuo A."/>
            <person name="Morin E."/>
            <person name="Chen J."/>
            <person name="Kohler A."/>
            <person name="Krizsan K."/>
            <person name="Balestrini R."/>
            <person name="Da Silva C."/>
            <person name="Montanini B."/>
            <person name="Hainaut M."/>
            <person name="Levati E."/>
            <person name="Barry K.W."/>
            <person name="Belfiori B."/>
            <person name="Cichocki N."/>
            <person name="Clum A."/>
            <person name="Dockter R.B."/>
            <person name="Fauchery L."/>
            <person name="Guy J."/>
            <person name="Iotti M."/>
            <person name="Le Tacon F."/>
            <person name="Lindquist E.A."/>
            <person name="Lipzen A."/>
            <person name="Malagnac F."/>
            <person name="Mello A."/>
            <person name="Molinier V."/>
            <person name="Miyauchi S."/>
            <person name="Poulain J."/>
            <person name="Riccioni C."/>
            <person name="Rubini A."/>
            <person name="Sitrit Y."/>
            <person name="Splivallo R."/>
            <person name="Traeger S."/>
            <person name="Wang M."/>
            <person name="Zifcakova L."/>
            <person name="Wipf D."/>
            <person name="Zambonelli A."/>
            <person name="Paolocci F."/>
            <person name="Nowrousian M."/>
            <person name="Ottonello S."/>
            <person name="Baldrian P."/>
            <person name="Spatafora J.W."/>
            <person name="Henrissat B."/>
            <person name="Nagy L.G."/>
            <person name="Aury J.M."/>
            <person name="Wincker P."/>
            <person name="Grigoriev I.V."/>
            <person name="Bonfante P."/>
            <person name="Martin F.M."/>
        </authorList>
    </citation>
    <scope>NUCLEOTIDE SEQUENCE [LARGE SCALE GENOMIC DNA]</scope>
    <source>
        <strain evidence="10 11">ATCC MYA-4762</strain>
    </source>
</reference>
<dbReference type="Gene3D" id="3.30.60.290">
    <property type="entry name" value="Rad4, beta-hairpin domain BHD2"/>
    <property type="match status" value="1"/>
</dbReference>
<dbReference type="Proteomes" id="UP000267821">
    <property type="component" value="Unassembled WGS sequence"/>
</dbReference>
<evidence type="ECO:0000256" key="2">
    <source>
        <dbReference type="ARBA" id="ARBA00009525"/>
    </source>
</evidence>
<dbReference type="GO" id="GO:0003684">
    <property type="term" value="F:damaged DNA binding"/>
    <property type="evidence" value="ECO:0007669"/>
    <property type="project" value="InterPro"/>
</dbReference>
<dbReference type="EMBL" id="ML121541">
    <property type="protein sequence ID" value="RPB24529.1"/>
    <property type="molecule type" value="Genomic_DNA"/>
</dbReference>
<keyword evidence="4" id="KW-0234">DNA repair</keyword>
<feature type="region of interest" description="Disordered" evidence="6">
    <location>
        <begin position="317"/>
        <end position="343"/>
    </location>
</feature>
<evidence type="ECO:0000259" key="9">
    <source>
        <dbReference type="SMART" id="SM01032"/>
    </source>
</evidence>
<evidence type="ECO:0000259" key="8">
    <source>
        <dbReference type="SMART" id="SM01031"/>
    </source>
</evidence>
<dbReference type="AlphaFoldDB" id="A0A3N4LSL3"/>
<name>A0A3N4LSL3_9PEZI</name>
<evidence type="ECO:0000256" key="1">
    <source>
        <dbReference type="ARBA" id="ARBA00004123"/>
    </source>
</evidence>
<dbReference type="Gene3D" id="3.90.260.10">
    <property type="entry name" value="Transglutaminase-like"/>
    <property type="match status" value="1"/>
</dbReference>
<dbReference type="SMART" id="SM01031">
    <property type="entry name" value="BHD_2"/>
    <property type="match status" value="1"/>
</dbReference>
<proteinExistence type="inferred from homology"/>
<evidence type="ECO:0000256" key="3">
    <source>
        <dbReference type="ARBA" id="ARBA00022763"/>
    </source>
</evidence>